<proteinExistence type="predicted"/>
<dbReference type="Pfam" id="PF12852">
    <property type="entry name" value="Cupin_6"/>
    <property type="match status" value="1"/>
</dbReference>
<dbReference type="AlphaFoldDB" id="A0A9X2WHL2"/>
<dbReference type="EMBL" id="JAOANI010000028">
    <property type="protein sequence ID" value="MCT7360609.1"/>
    <property type="molecule type" value="Genomic_DNA"/>
</dbReference>
<dbReference type="PROSITE" id="PS01124">
    <property type="entry name" value="HTH_ARAC_FAMILY_2"/>
    <property type="match status" value="1"/>
</dbReference>
<dbReference type="Gene3D" id="1.10.10.60">
    <property type="entry name" value="Homeodomain-like"/>
    <property type="match status" value="2"/>
</dbReference>
<evidence type="ECO:0000256" key="1">
    <source>
        <dbReference type="ARBA" id="ARBA00023015"/>
    </source>
</evidence>
<gene>
    <name evidence="5" type="ORF">NYR02_16430</name>
</gene>
<dbReference type="InterPro" id="IPR018060">
    <property type="entry name" value="HTH_AraC"/>
</dbReference>
<keyword evidence="3" id="KW-0804">Transcription</keyword>
<evidence type="ECO:0000313" key="6">
    <source>
        <dbReference type="Proteomes" id="UP001147830"/>
    </source>
</evidence>
<accession>A0A9X2WHL2</accession>
<keyword evidence="2" id="KW-0238">DNA-binding</keyword>
<protein>
    <submittedName>
        <fullName evidence="5">AraC family transcriptional regulator</fullName>
    </submittedName>
</protein>
<dbReference type="InterPro" id="IPR050204">
    <property type="entry name" value="AraC_XylS_family_regulators"/>
</dbReference>
<organism evidence="5 6">
    <name type="scientific">Thalassolituus pacificus</name>
    <dbReference type="NCBI Taxonomy" id="2975440"/>
    <lineage>
        <taxon>Bacteria</taxon>
        <taxon>Pseudomonadati</taxon>
        <taxon>Pseudomonadota</taxon>
        <taxon>Gammaproteobacteria</taxon>
        <taxon>Oceanospirillales</taxon>
        <taxon>Oceanospirillaceae</taxon>
        <taxon>Thalassolituus</taxon>
    </lineage>
</organism>
<reference evidence="5" key="1">
    <citation type="journal article" date="2022" name="Front. Microbiol.">
        <title>Genome-based taxonomic rearrangement of Oceanobacter-related bacteria including the description of Thalassolituus hydrocarbonoclasticus sp. nov. and Thalassolituus pacificus sp. nov. and emended description of the genus Thalassolituus.</title>
        <authorList>
            <person name="Dong C."/>
            <person name="Wei L."/>
            <person name="Wang J."/>
            <person name="Lai Q."/>
            <person name="Huang Z."/>
            <person name="Shao Z."/>
        </authorList>
    </citation>
    <scope>NUCLEOTIDE SEQUENCE</scope>
    <source>
        <strain evidence="5">59MF3M-4</strain>
    </source>
</reference>
<keyword evidence="1" id="KW-0805">Transcription regulation</keyword>
<dbReference type="PANTHER" id="PTHR46796:SF7">
    <property type="entry name" value="ARAC FAMILY TRANSCRIPTIONAL REGULATOR"/>
    <property type="match status" value="1"/>
</dbReference>
<dbReference type="InterPro" id="IPR018062">
    <property type="entry name" value="HTH_AraC-typ_CS"/>
</dbReference>
<evidence type="ECO:0000256" key="3">
    <source>
        <dbReference type="ARBA" id="ARBA00023163"/>
    </source>
</evidence>
<dbReference type="SMART" id="SM00342">
    <property type="entry name" value="HTH_ARAC"/>
    <property type="match status" value="1"/>
</dbReference>
<name>A0A9X2WHL2_9GAMM</name>
<dbReference type="Pfam" id="PF12833">
    <property type="entry name" value="HTH_18"/>
    <property type="match status" value="1"/>
</dbReference>
<evidence type="ECO:0000259" key="4">
    <source>
        <dbReference type="PROSITE" id="PS01124"/>
    </source>
</evidence>
<evidence type="ECO:0000313" key="5">
    <source>
        <dbReference type="EMBL" id="MCT7360609.1"/>
    </source>
</evidence>
<dbReference type="PROSITE" id="PS00041">
    <property type="entry name" value="HTH_ARAC_FAMILY_1"/>
    <property type="match status" value="1"/>
</dbReference>
<dbReference type="RefSeq" id="WP_260977438.1">
    <property type="nucleotide sequence ID" value="NZ_JAOANI010000028.1"/>
</dbReference>
<dbReference type="GO" id="GO:0043565">
    <property type="term" value="F:sequence-specific DNA binding"/>
    <property type="evidence" value="ECO:0007669"/>
    <property type="project" value="InterPro"/>
</dbReference>
<keyword evidence="6" id="KW-1185">Reference proteome</keyword>
<dbReference type="Proteomes" id="UP001147830">
    <property type="component" value="Unassembled WGS sequence"/>
</dbReference>
<dbReference type="PANTHER" id="PTHR46796">
    <property type="entry name" value="HTH-TYPE TRANSCRIPTIONAL ACTIVATOR RHAS-RELATED"/>
    <property type="match status" value="1"/>
</dbReference>
<sequence>MAEAPQFPAANDPLGELLHHLRLEGSLYCRSELAGDWSLSMPVLPGKMMFHIITAGHCWLTIDEQAPVALNKGSLVLVPHGSGHLVSSRTDIEPVPLLDCDIQRVSDRYEVLRIEGDGEKTSLMCGIMGFDQLAGQQLIQQLPAVVMLEKPDQTTNQWLTSTLDFIAEEASRLHPGGETIITHLGDILVIQLIRHWMNHSPDASEGWLGAIRDRHIGAALRAIHQQPQEKWTVDSLARIAGMSRSGFSAHFKQRLGNSVKNYLTEWRMKLACQRLQQASEPLIVLANDYGYESEAAFSRAFKRVIGYPPGQIKHHSGTTTQA</sequence>
<dbReference type="GO" id="GO:0003700">
    <property type="term" value="F:DNA-binding transcription factor activity"/>
    <property type="evidence" value="ECO:0007669"/>
    <property type="project" value="InterPro"/>
</dbReference>
<dbReference type="InterPro" id="IPR032783">
    <property type="entry name" value="AraC_lig"/>
</dbReference>
<evidence type="ECO:0000256" key="2">
    <source>
        <dbReference type="ARBA" id="ARBA00023125"/>
    </source>
</evidence>
<dbReference type="InterPro" id="IPR009057">
    <property type="entry name" value="Homeodomain-like_sf"/>
</dbReference>
<reference evidence="5" key="2">
    <citation type="submission" date="2022-08" db="EMBL/GenBank/DDBJ databases">
        <authorList>
            <person name="Dong C."/>
        </authorList>
    </citation>
    <scope>NUCLEOTIDE SEQUENCE</scope>
    <source>
        <strain evidence="5">59MF3M-4</strain>
    </source>
</reference>
<feature type="domain" description="HTH araC/xylS-type" evidence="4">
    <location>
        <begin position="217"/>
        <end position="315"/>
    </location>
</feature>
<dbReference type="SUPFAM" id="SSF46689">
    <property type="entry name" value="Homeodomain-like"/>
    <property type="match status" value="2"/>
</dbReference>
<comment type="caution">
    <text evidence="5">The sequence shown here is derived from an EMBL/GenBank/DDBJ whole genome shotgun (WGS) entry which is preliminary data.</text>
</comment>